<evidence type="ECO:0000313" key="14">
    <source>
        <dbReference type="EMBL" id="ASP38302.1"/>
    </source>
</evidence>
<sequence length="456" mass="50890">MRGVFVRIYLAFLLTSLVAAMVTLALAAYYRHWSNDSINLIAPTGGYISAAELILQRGGEPLLLEWLFTFERHPSVNAYIFDDRGLSLLPQVPPAVLEYAYSPQNYQALVNPLGRTEILVKAPLMSHDGRIYLLVVEFIHPLAVFNFPAYLAWGFAAAVLLFALLGWLLSLYLTRPLTDLQHYVQALARGDFHLQLPSKLTRRGDEVGQLSREFDAMASRLGRVLEDQKQLIRDVSHELRSPLARSAVALELARLDSCDEQQDALDRIEQENQRLNELIGDLLGMARLEVDQNRNHWQHLDAADLVDEIVSDARFEHSSEQLNWHRPAQSYPVLTDPALIRAAVENLVRNALLHTHPGTAVSVSLTQDGPWLVICVRDRGPGVPEHILPDLVRPFVRNEDARERSTEALDKGHRGFGLGLAIAHRVALHHGGDLQLANHPKGGLQATLSLPVDNGS</sequence>
<evidence type="ECO:0000256" key="2">
    <source>
        <dbReference type="ARBA" id="ARBA00004651"/>
    </source>
</evidence>
<dbReference type="GO" id="GO:0005886">
    <property type="term" value="C:plasma membrane"/>
    <property type="evidence" value="ECO:0007669"/>
    <property type="project" value="UniProtKB-SubCell"/>
</dbReference>
<keyword evidence="11" id="KW-0812">Transmembrane</keyword>
<dbReference type="InterPro" id="IPR036097">
    <property type="entry name" value="HisK_dim/P_sf"/>
</dbReference>
<gene>
    <name evidence="14" type="ORF">CHH28_06230</name>
</gene>
<dbReference type="SUPFAM" id="SSF158472">
    <property type="entry name" value="HAMP domain-like"/>
    <property type="match status" value="1"/>
</dbReference>
<feature type="domain" description="HAMP" evidence="13">
    <location>
        <begin position="171"/>
        <end position="226"/>
    </location>
</feature>
<dbReference type="InterPro" id="IPR003594">
    <property type="entry name" value="HATPase_dom"/>
</dbReference>
<keyword evidence="9" id="KW-0067">ATP-binding</keyword>
<dbReference type="CDD" id="cd00082">
    <property type="entry name" value="HisKA"/>
    <property type="match status" value="1"/>
</dbReference>
<evidence type="ECO:0000313" key="15">
    <source>
        <dbReference type="Proteomes" id="UP000202440"/>
    </source>
</evidence>
<dbReference type="GO" id="GO:0000155">
    <property type="term" value="F:phosphorelay sensor kinase activity"/>
    <property type="evidence" value="ECO:0007669"/>
    <property type="project" value="InterPro"/>
</dbReference>
<dbReference type="PANTHER" id="PTHR44936:SF10">
    <property type="entry name" value="SENSOR PROTEIN RSTB"/>
    <property type="match status" value="1"/>
</dbReference>
<organism evidence="14 15">
    <name type="scientific">Bacterioplanes sanyensis</name>
    <dbReference type="NCBI Taxonomy" id="1249553"/>
    <lineage>
        <taxon>Bacteria</taxon>
        <taxon>Pseudomonadati</taxon>
        <taxon>Pseudomonadota</taxon>
        <taxon>Gammaproteobacteria</taxon>
        <taxon>Oceanospirillales</taxon>
        <taxon>Oceanospirillaceae</taxon>
        <taxon>Bacterioplanes</taxon>
    </lineage>
</organism>
<evidence type="ECO:0000256" key="4">
    <source>
        <dbReference type="ARBA" id="ARBA00022475"/>
    </source>
</evidence>
<dbReference type="SUPFAM" id="SSF47384">
    <property type="entry name" value="Homodimeric domain of signal transducing histidine kinase"/>
    <property type="match status" value="1"/>
</dbReference>
<keyword evidence="4" id="KW-1003">Cell membrane</keyword>
<evidence type="ECO:0000256" key="6">
    <source>
        <dbReference type="ARBA" id="ARBA00022679"/>
    </source>
</evidence>
<comment type="subcellular location">
    <subcellularLocation>
        <location evidence="2">Cell membrane</location>
        <topology evidence="2">Multi-pass membrane protein</topology>
    </subcellularLocation>
</comment>
<dbReference type="PROSITE" id="PS50109">
    <property type="entry name" value="HIS_KIN"/>
    <property type="match status" value="1"/>
</dbReference>
<dbReference type="Pfam" id="PF00672">
    <property type="entry name" value="HAMP"/>
    <property type="match status" value="1"/>
</dbReference>
<evidence type="ECO:0000256" key="7">
    <source>
        <dbReference type="ARBA" id="ARBA00022741"/>
    </source>
</evidence>
<evidence type="ECO:0000256" key="3">
    <source>
        <dbReference type="ARBA" id="ARBA00012438"/>
    </source>
</evidence>
<dbReference type="Proteomes" id="UP000202440">
    <property type="component" value="Chromosome"/>
</dbReference>
<dbReference type="InterPro" id="IPR003660">
    <property type="entry name" value="HAMP_dom"/>
</dbReference>
<dbReference type="SMART" id="SM00304">
    <property type="entry name" value="HAMP"/>
    <property type="match status" value="1"/>
</dbReference>
<dbReference type="PROSITE" id="PS50885">
    <property type="entry name" value="HAMP"/>
    <property type="match status" value="1"/>
</dbReference>
<dbReference type="Pfam" id="PF00512">
    <property type="entry name" value="HisKA"/>
    <property type="match status" value="1"/>
</dbReference>
<evidence type="ECO:0000256" key="1">
    <source>
        <dbReference type="ARBA" id="ARBA00000085"/>
    </source>
</evidence>
<keyword evidence="15" id="KW-1185">Reference proteome</keyword>
<dbReference type="InterPro" id="IPR050980">
    <property type="entry name" value="2C_sensor_his_kinase"/>
</dbReference>
<dbReference type="EMBL" id="CP022530">
    <property type="protein sequence ID" value="ASP38302.1"/>
    <property type="molecule type" value="Genomic_DNA"/>
</dbReference>
<dbReference type="GO" id="GO:0005524">
    <property type="term" value="F:ATP binding"/>
    <property type="evidence" value="ECO:0007669"/>
    <property type="project" value="UniProtKB-KW"/>
</dbReference>
<keyword evidence="11" id="KW-0472">Membrane</keyword>
<dbReference type="PRINTS" id="PR00344">
    <property type="entry name" value="BCTRLSENSOR"/>
</dbReference>
<reference evidence="14 15" key="1">
    <citation type="submission" date="2017-07" db="EMBL/GenBank/DDBJ databases">
        <title>Annotated genome sequence of Bacterioplanes sanyensis isolated from Red Sea.</title>
        <authorList>
            <person name="Rehman Z.U."/>
        </authorList>
    </citation>
    <scope>NUCLEOTIDE SEQUENCE [LARGE SCALE GENOMIC DNA]</scope>
    <source>
        <strain evidence="14 15">NV9</strain>
    </source>
</reference>
<keyword evidence="11" id="KW-1133">Transmembrane helix</keyword>
<feature type="coiled-coil region" evidence="10">
    <location>
        <begin position="258"/>
        <end position="285"/>
    </location>
</feature>
<dbReference type="SUPFAM" id="SSF55874">
    <property type="entry name" value="ATPase domain of HSP90 chaperone/DNA topoisomerase II/histidine kinase"/>
    <property type="match status" value="1"/>
</dbReference>
<evidence type="ECO:0000256" key="10">
    <source>
        <dbReference type="SAM" id="Coils"/>
    </source>
</evidence>
<proteinExistence type="predicted"/>
<dbReference type="RefSeq" id="WP_094059500.1">
    <property type="nucleotide sequence ID" value="NZ_CP022530.1"/>
</dbReference>
<dbReference type="InterPro" id="IPR003661">
    <property type="entry name" value="HisK_dim/P_dom"/>
</dbReference>
<dbReference type="OrthoDB" id="9804645at2"/>
<evidence type="ECO:0000259" key="13">
    <source>
        <dbReference type="PROSITE" id="PS50885"/>
    </source>
</evidence>
<dbReference type="AlphaFoldDB" id="A0A222FI23"/>
<dbReference type="EC" id="2.7.13.3" evidence="3"/>
<dbReference type="CDD" id="cd06225">
    <property type="entry name" value="HAMP"/>
    <property type="match status" value="1"/>
</dbReference>
<keyword evidence="7" id="KW-0547">Nucleotide-binding</keyword>
<comment type="catalytic activity">
    <reaction evidence="1">
        <text>ATP + protein L-histidine = ADP + protein N-phospho-L-histidine.</text>
        <dbReference type="EC" id="2.7.13.3"/>
    </reaction>
</comment>
<keyword evidence="5" id="KW-0597">Phosphoprotein</keyword>
<dbReference type="CDD" id="cd00075">
    <property type="entry name" value="HATPase"/>
    <property type="match status" value="1"/>
</dbReference>
<dbReference type="PANTHER" id="PTHR44936">
    <property type="entry name" value="SENSOR PROTEIN CREC"/>
    <property type="match status" value="1"/>
</dbReference>
<name>A0A222FI23_9GAMM</name>
<dbReference type="Pfam" id="PF02518">
    <property type="entry name" value="HATPase_c"/>
    <property type="match status" value="1"/>
</dbReference>
<dbReference type="SMART" id="SM00387">
    <property type="entry name" value="HATPase_c"/>
    <property type="match status" value="1"/>
</dbReference>
<evidence type="ECO:0000259" key="12">
    <source>
        <dbReference type="PROSITE" id="PS50109"/>
    </source>
</evidence>
<dbReference type="InterPro" id="IPR005467">
    <property type="entry name" value="His_kinase_dom"/>
</dbReference>
<dbReference type="SMART" id="SM00388">
    <property type="entry name" value="HisKA"/>
    <property type="match status" value="1"/>
</dbReference>
<dbReference type="InterPro" id="IPR036890">
    <property type="entry name" value="HATPase_C_sf"/>
</dbReference>
<keyword evidence="6" id="KW-0808">Transferase</keyword>
<accession>A0A222FI23</accession>
<evidence type="ECO:0000256" key="8">
    <source>
        <dbReference type="ARBA" id="ARBA00022777"/>
    </source>
</evidence>
<feature type="transmembrane region" description="Helical" evidence="11">
    <location>
        <begin position="153"/>
        <end position="173"/>
    </location>
</feature>
<dbReference type="KEGG" id="bsan:CHH28_06230"/>
<evidence type="ECO:0000256" key="9">
    <source>
        <dbReference type="ARBA" id="ARBA00022840"/>
    </source>
</evidence>
<dbReference type="Gene3D" id="1.10.287.130">
    <property type="match status" value="1"/>
</dbReference>
<dbReference type="Gene3D" id="6.10.340.10">
    <property type="match status" value="1"/>
</dbReference>
<evidence type="ECO:0000256" key="11">
    <source>
        <dbReference type="SAM" id="Phobius"/>
    </source>
</evidence>
<dbReference type="InterPro" id="IPR004358">
    <property type="entry name" value="Sig_transdc_His_kin-like_C"/>
</dbReference>
<protein>
    <recommendedName>
        <fullName evidence="3">histidine kinase</fullName>
        <ecNumber evidence="3">2.7.13.3</ecNumber>
    </recommendedName>
</protein>
<evidence type="ECO:0000256" key="5">
    <source>
        <dbReference type="ARBA" id="ARBA00022553"/>
    </source>
</evidence>
<keyword evidence="10" id="KW-0175">Coiled coil</keyword>
<keyword evidence="8" id="KW-0418">Kinase</keyword>
<feature type="domain" description="Histidine kinase" evidence="12">
    <location>
        <begin position="234"/>
        <end position="454"/>
    </location>
</feature>
<dbReference type="Gene3D" id="3.30.565.10">
    <property type="entry name" value="Histidine kinase-like ATPase, C-terminal domain"/>
    <property type="match status" value="1"/>
</dbReference>